<dbReference type="GO" id="GO:0006357">
    <property type="term" value="P:regulation of transcription by RNA polymerase II"/>
    <property type="evidence" value="ECO:0007669"/>
    <property type="project" value="TreeGrafter"/>
</dbReference>
<keyword evidence="6" id="KW-1185">Reference proteome</keyword>
<comment type="caution">
    <text evidence="5">The sequence shown here is derived from an EMBL/GenBank/DDBJ whole genome shotgun (WGS) entry which is preliminary data.</text>
</comment>
<feature type="compositionally biased region" description="Low complexity" evidence="2">
    <location>
        <begin position="89"/>
        <end position="98"/>
    </location>
</feature>
<dbReference type="PANTHER" id="PTHR15565">
    <property type="entry name" value="AATF PROTEIN APOPTOSIS ANTAGONIZING TRANSCRIPTION FACTOR"/>
    <property type="match status" value="1"/>
</dbReference>
<evidence type="ECO:0000313" key="6">
    <source>
        <dbReference type="Proteomes" id="UP000827092"/>
    </source>
</evidence>
<dbReference type="InterPro" id="IPR039223">
    <property type="entry name" value="AATF/Bfr2"/>
</dbReference>
<evidence type="ECO:0000313" key="5">
    <source>
        <dbReference type="EMBL" id="KAG8184904.1"/>
    </source>
</evidence>
<feature type="domain" description="AATF leucine zipper-containing" evidence="4">
    <location>
        <begin position="160"/>
        <end position="317"/>
    </location>
</feature>
<gene>
    <name evidence="5" type="ORF">JTE90_017759</name>
</gene>
<feature type="compositionally biased region" description="Acidic residues" evidence="2">
    <location>
        <begin position="256"/>
        <end position="273"/>
    </location>
</feature>
<dbReference type="EMBL" id="JAFNEN010000354">
    <property type="protein sequence ID" value="KAG8184904.1"/>
    <property type="molecule type" value="Genomic_DNA"/>
</dbReference>
<dbReference type="GO" id="GO:0005730">
    <property type="term" value="C:nucleolus"/>
    <property type="evidence" value="ECO:0007669"/>
    <property type="project" value="TreeGrafter"/>
</dbReference>
<dbReference type="Pfam" id="PF08164">
    <property type="entry name" value="TRAUB"/>
    <property type="match status" value="1"/>
</dbReference>
<dbReference type="InterPro" id="IPR012617">
    <property type="entry name" value="AATF_C"/>
</dbReference>
<name>A0AAV6UL63_9ARAC</name>
<reference evidence="5 6" key="1">
    <citation type="journal article" date="2022" name="Nat. Ecol. Evol.">
        <title>A masculinizing supergene underlies an exaggerated male reproductive morph in a spider.</title>
        <authorList>
            <person name="Hendrickx F."/>
            <person name="De Corte Z."/>
            <person name="Sonet G."/>
            <person name="Van Belleghem S.M."/>
            <person name="Kostlbacher S."/>
            <person name="Vangestel C."/>
        </authorList>
    </citation>
    <scope>NUCLEOTIDE SEQUENCE [LARGE SCALE GENOMIC DNA]</scope>
    <source>
        <strain evidence="5">W744_W776</strain>
    </source>
</reference>
<evidence type="ECO:0000259" key="4">
    <source>
        <dbReference type="Pfam" id="PF13339"/>
    </source>
</evidence>
<proteinExistence type="inferred from homology"/>
<accession>A0AAV6UL63</accession>
<feature type="region of interest" description="Disordered" evidence="2">
    <location>
        <begin position="241"/>
        <end position="274"/>
    </location>
</feature>
<organism evidence="5 6">
    <name type="scientific">Oedothorax gibbosus</name>
    <dbReference type="NCBI Taxonomy" id="931172"/>
    <lineage>
        <taxon>Eukaryota</taxon>
        <taxon>Metazoa</taxon>
        <taxon>Ecdysozoa</taxon>
        <taxon>Arthropoda</taxon>
        <taxon>Chelicerata</taxon>
        <taxon>Arachnida</taxon>
        <taxon>Araneae</taxon>
        <taxon>Araneomorphae</taxon>
        <taxon>Entelegynae</taxon>
        <taxon>Araneoidea</taxon>
        <taxon>Linyphiidae</taxon>
        <taxon>Erigoninae</taxon>
        <taxon>Oedothorax</taxon>
    </lineage>
</organism>
<feature type="region of interest" description="Disordered" evidence="2">
    <location>
        <begin position="36"/>
        <end position="166"/>
    </location>
</feature>
<dbReference type="AlphaFoldDB" id="A0AAV6UL63"/>
<evidence type="ECO:0000256" key="2">
    <source>
        <dbReference type="SAM" id="MobiDB-lite"/>
    </source>
</evidence>
<protein>
    <recommendedName>
        <fullName evidence="7">Protein AATF</fullName>
    </recommendedName>
</protein>
<evidence type="ECO:0008006" key="7">
    <source>
        <dbReference type="Google" id="ProtNLM"/>
    </source>
</evidence>
<feature type="region of interest" description="Disordered" evidence="2">
    <location>
        <begin position="1"/>
        <end position="22"/>
    </location>
</feature>
<evidence type="ECO:0000259" key="3">
    <source>
        <dbReference type="Pfam" id="PF08164"/>
    </source>
</evidence>
<comment type="similarity">
    <text evidence="1">Belongs to the AATF family.</text>
</comment>
<feature type="domain" description="Apoptosis-antagonizing transcription factor C-terminal" evidence="3">
    <location>
        <begin position="406"/>
        <end position="486"/>
    </location>
</feature>
<dbReference type="PANTHER" id="PTHR15565:SF0">
    <property type="entry name" value="PROTEIN AATF"/>
    <property type="match status" value="1"/>
</dbReference>
<feature type="compositionally biased region" description="Acidic residues" evidence="2">
    <location>
        <begin position="99"/>
        <end position="110"/>
    </location>
</feature>
<dbReference type="Pfam" id="PF13339">
    <property type="entry name" value="AATF-Che1"/>
    <property type="match status" value="1"/>
</dbReference>
<dbReference type="Proteomes" id="UP000827092">
    <property type="component" value="Unassembled WGS sequence"/>
</dbReference>
<dbReference type="InterPro" id="IPR025160">
    <property type="entry name" value="AATF"/>
</dbReference>
<evidence type="ECO:0000256" key="1">
    <source>
        <dbReference type="ARBA" id="ARBA00008966"/>
    </source>
</evidence>
<sequence>MVSLGEKIAKLTNPTPEVLDPEDDINYEAAKTFYTEDVKDADDNEVSDLRRRTAPLLEDIDPTYSGKKVSRQTLGPIFRKDDEIDFPKSAGSNGGDSLSDSDEAEDDVSDSDLQNFKEFVAQQSNESDADQSEEDESLSEEEDEEGDMTEQFSNFDVNSEIEKGQAIKNQKEIWNRLMESRIKLQKLLVIANKLPQASTWNTVKDKGGKEMSDSLNKASKSIKNLMSDWVNLQSDLVSRIKEMSSASSNENPSAVDDSEEIPSDTDDEMEEITPENKPEEICQKRKLNMEDFDTILGKRFKSLEPYRNAVIQKWDEKTRLATGRMTQKSFQCFDNSALKQIEQILQDKTRLVRRTQLKRSLYRVLGKPESIEMNKEGNAEAEPSVSQQDLLLKDYDPEIFDDDDFYRQILKDVIESKSFGIDPAVVRKQMEIQKIRNKMKRKVDTKASKGRKLRYDVHPKLVNFMAPVQISTIADEARDSFLKHLFGGKSAV</sequence>
<feature type="compositionally biased region" description="Acidic residues" evidence="2">
    <location>
        <begin position="127"/>
        <end position="148"/>
    </location>
</feature>